<comment type="pathway">
    <text evidence="1 2">Cell wall biogenesis; peptidoglycan biosynthesis.</text>
</comment>
<name>A0A7X2NPS2_9FIRM</name>
<dbReference type="GO" id="GO:0009252">
    <property type="term" value="P:peptidoglycan biosynthetic process"/>
    <property type="evidence" value="ECO:0007669"/>
    <property type="project" value="UniProtKB-UniRule"/>
</dbReference>
<dbReference type="SUPFAM" id="SSF53623">
    <property type="entry name" value="MurD-like peptide ligases, catalytic domain"/>
    <property type="match status" value="1"/>
</dbReference>
<gene>
    <name evidence="2" type="primary">murT</name>
    <name evidence="5" type="ORF">FYJ51_00170</name>
</gene>
<comment type="caution">
    <text evidence="5">The sequence shown here is derived from an EMBL/GenBank/DDBJ whole genome shotgun (WGS) entry which is preliminary data.</text>
</comment>
<feature type="domain" description="Mur ligase central" evidence="3">
    <location>
        <begin position="49"/>
        <end position="190"/>
    </location>
</feature>
<dbReference type="Proteomes" id="UP000461880">
    <property type="component" value="Unassembled WGS sequence"/>
</dbReference>
<keyword evidence="2" id="KW-0436">Ligase</keyword>
<evidence type="ECO:0000259" key="3">
    <source>
        <dbReference type="Pfam" id="PF08245"/>
    </source>
</evidence>
<dbReference type="Pfam" id="PF08245">
    <property type="entry name" value="Mur_ligase_M"/>
    <property type="match status" value="1"/>
</dbReference>
<dbReference type="HAMAP" id="MF_02214">
    <property type="entry name" value="Lipid_II_synth_MurT"/>
    <property type="match status" value="1"/>
</dbReference>
<dbReference type="GO" id="GO:0008360">
    <property type="term" value="P:regulation of cell shape"/>
    <property type="evidence" value="ECO:0007669"/>
    <property type="project" value="UniProtKB-KW"/>
</dbReference>
<comment type="catalytic activity">
    <reaction evidence="2">
        <text>beta-D-GlcNAc-(1-&gt;4)-Mur2Ac(oyl-L-Ala-gamma-D-Glu-L-Lys-D-Ala-D-Ala)-di-trans,octa-cis-undecaprenyl diphosphate + ATP = beta-D-GlcNAc-(1-&gt;4)-Mur2Ac(oyl-L-Ala-gamma-D-O-P-Glu-L-Lys-D-Ala-D-Ala)-di-trans,octa-cis-undecaprenyl diphosphate + ADP</text>
        <dbReference type="Rhea" id="RHEA:59488"/>
        <dbReference type="ChEBI" id="CHEBI:30616"/>
        <dbReference type="ChEBI" id="CHEBI:60033"/>
        <dbReference type="ChEBI" id="CHEBI:143132"/>
        <dbReference type="ChEBI" id="CHEBI:456216"/>
    </reaction>
</comment>
<dbReference type="GO" id="GO:0005524">
    <property type="term" value="F:ATP binding"/>
    <property type="evidence" value="ECO:0007669"/>
    <property type="project" value="UniProtKB-UniRule"/>
</dbReference>
<comment type="similarity">
    <text evidence="2">Belongs to the MurCDEF family. MurT subfamily.</text>
</comment>
<evidence type="ECO:0000256" key="1">
    <source>
        <dbReference type="ARBA" id="ARBA00004752"/>
    </source>
</evidence>
<comment type="function">
    <text evidence="2">The lipid II isoglutaminyl synthase complex catalyzes the formation of alpha-D-isoglutamine in the cell wall lipid II stem peptide. The MurT subunit catalyzes the ATP-dependent amidation of D-glutamate residue of lipid II, converting it to an isoglutamine residue.</text>
</comment>
<dbReference type="PANTHER" id="PTHR23135:SF7">
    <property type="entry name" value="LIPID II ISOGLUTAMINYL SYNTHASE (GLUTAMINE-HYDROLYZING) SUBUNIT MURT"/>
    <property type="match status" value="1"/>
</dbReference>
<feature type="active site" evidence="2">
    <location>
        <position position="351"/>
    </location>
</feature>
<keyword evidence="2" id="KW-0479">Metal-binding</keyword>
<comment type="catalytic activity">
    <reaction evidence="2">
        <text>beta-D-GlcNAc-(1-&gt;4)-Mur2Ac(oyl-L-Ala-gamma-D-O-P-Glu-L-Lys-D-Ala-D-Ala)-di-trans,octa-cis-undecaprenyl diphosphate + NH4(+) = beta-D-GlcNAc-(1-&gt;4)-Mur2Ac(oyl-L-Ala-D-isoglutaminyl-L-Lys-D-Ala-D-Ala)-di-trans,octa-cis-undecaprenyl diphosphate + phosphate + H(+)</text>
        <dbReference type="Rhea" id="RHEA:57932"/>
        <dbReference type="ChEBI" id="CHEBI:15378"/>
        <dbReference type="ChEBI" id="CHEBI:28938"/>
        <dbReference type="ChEBI" id="CHEBI:43474"/>
        <dbReference type="ChEBI" id="CHEBI:62233"/>
        <dbReference type="ChEBI" id="CHEBI:143132"/>
    </reaction>
</comment>
<dbReference type="AlphaFoldDB" id="A0A7X2NPS2"/>
<keyword evidence="2" id="KW-0961">Cell wall biogenesis/degradation</keyword>
<keyword evidence="2" id="KW-0547">Nucleotide-binding</keyword>
<dbReference type="EMBL" id="VUMN01000001">
    <property type="protein sequence ID" value="MSS57326.1"/>
    <property type="molecule type" value="Genomic_DNA"/>
</dbReference>
<evidence type="ECO:0000259" key="4">
    <source>
        <dbReference type="Pfam" id="PF08353"/>
    </source>
</evidence>
<accession>A0A7X2NPS2</accession>
<keyword evidence="6" id="KW-1185">Reference proteome</keyword>
<dbReference type="InterPro" id="IPR013221">
    <property type="entry name" value="Mur_ligase_cen"/>
</dbReference>
<proteinExistence type="inferred from homology"/>
<evidence type="ECO:0000313" key="6">
    <source>
        <dbReference type="Proteomes" id="UP000461880"/>
    </source>
</evidence>
<organism evidence="5 6">
    <name type="scientific">Stecheria intestinalis</name>
    <dbReference type="NCBI Taxonomy" id="2606630"/>
    <lineage>
        <taxon>Bacteria</taxon>
        <taxon>Bacillati</taxon>
        <taxon>Bacillota</taxon>
        <taxon>Erysipelotrichia</taxon>
        <taxon>Erysipelotrichales</taxon>
        <taxon>Erysipelotrichaceae</taxon>
        <taxon>Stecheria</taxon>
    </lineage>
</organism>
<dbReference type="UniPathway" id="UPA00219"/>
<comment type="caution">
    <text evidence="2">Lacks conserved residue(s) required for the propagation of feature annotation.</text>
</comment>
<sequence>MDIRLGIVQAMHAVLSKTGRGGSLPGSLALKLDPHFLEKFRMPPIVVLVTGTNGKTTTSNLIAESLRASGLKVVNNHRGDNLNVGIATLLASSSDSHFHVQADAAVIEVDELTLYRQFANLHPTALVVTNFFRDQLDRAGEMETIIRKIMKVTENFEGDLILNGDDPNVLRIGENAKKARIHYFSVGENMISRNVSDEASEGKFCPRCGRPLIYDYYQYSHIGRFHCPYDGFGNIRPDLQVTEVDYDHGTFTADGTVYHSFLNTIYAVYNCASVLCLMKTLKLDPSAANQVFATYQLKEGRNEVFELSQPCTINLVKNPTGANEVMKFICAQPGEKNLCIFLNDNDQDGHDISWIWDAHFERLGDPLIRTIVCSGLRAYDMALRLKYEDIPMSRIRVIEDSTEAIRWLDEQNLQSYVISTYTALHPTRAILKREAAKHHGS</sequence>
<comment type="subunit">
    <text evidence="2">Forms a heterodimer with GatD.</text>
</comment>
<reference evidence="5 6" key="1">
    <citation type="submission" date="2019-08" db="EMBL/GenBank/DDBJ databases">
        <title>In-depth cultivation of the pig gut microbiome towards novel bacterial diversity and tailored functional studies.</title>
        <authorList>
            <person name="Wylensek D."/>
            <person name="Hitch T.C.A."/>
            <person name="Clavel T."/>
        </authorList>
    </citation>
    <scope>NUCLEOTIDE SEQUENCE [LARGE SCALE GENOMIC DNA]</scope>
    <source>
        <strain evidence="5 6">Oil+RF-744-GAM-WT-6</strain>
    </source>
</reference>
<dbReference type="InterPro" id="IPR036565">
    <property type="entry name" value="Mur-like_cat_sf"/>
</dbReference>
<dbReference type="EC" id="6.3.5.13" evidence="2"/>
<protein>
    <recommendedName>
        <fullName evidence="2">Lipid II isoglutaminyl synthase (glutamine-hydrolyzing) subunit MurT</fullName>
        <ecNumber evidence="2">6.3.5.13</ecNumber>
    </recommendedName>
</protein>
<dbReference type="InterPro" id="IPR013564">
    <property type="entry name" value="MurT_C"/>
</dbReference>
<dbReference type="PANTHER" id="PTHR23135">
    <property type="entry name" value="MUR LIGASE FAMILY MEMBER"/>
    <property type="match status" value="1"/>
</dbReference>
<dbReference type="GO" id="GO:0071555">
    <property type="term" value="P:cell wall organization"/>
    <property type="evidence" value="ECO:0007669"/>
    <property type="project" value="UniProtKB-KW"/>
</dbReference>
<evidence type="ECO:0000313" key="5">
    <source>
        <dbReference type="EMBL" id="MSS57326.1"/>
    </source>
</evidence>
<keyword evidence="2" id="KW-0573">Peptidoglycan synthesis</keyword>
<keyword evidence="2" id="KW-0067">ATP-binding</keyword>
<dbReference type="GO" id="GO:0046872">
    <property type="term" value="F:metal ion binding"/>
    <property type="evidence" value="ECO:0007669"/>
    <property type="project" value="UniProtKB-KW"/>
</dbReference>
<dbReference type="GO" id="GO:0140282">
    <property type="term" value="F:carbon-nitrogen ligase activity on lipid II"/>
    <property type="evidence" value="ECO:0007669"/>
    <property type="project" value="UniProtKB-UniRule"/>
</dbReference>
<dbReference type="GO" id="GO:0016881">
    <property type="term" value="F:acid-amino acid ligase activity"/>
    <property type="evidence" value="ECO:0007669"/>
    <property type="project" value="InterPro"/>
</dbReference>
<comment type="catalytic activity">
    <reaction evidence="2">
        <text>beta-D-GlcNAc-(1-&gt;4)-Mur2Ac(oyl-L-Ala-gamma-D-Glu-L-Lys-D-Ala-D-Ala)-di-trans,octa-cis-undecaprenyl diphosphate + L-glutamine + ATP + H2O = beta-D-GlcNAc-(1-&gt;4)-Mur2Ac(oyl-L-Ala-D-isoglutaminyl-L-Lys-D-Ala-D-Ala)-di-trans,octa-cis-undecaprenyl diphosphate + L-glutamate + ADP + phosphate + H(+)</text>
        <dbReference type="Rhea" id="RHEA:57928"/>
        <dbReference type="ChEBI" id="CHEBI:15377"/>
        <dbReference type="ChEBI" id="CHEBI:15378"/>
        <dbReference type="ChEBI" id="CHEBI:29985"/>
        <dbReference type="ChEBI" id="CHEBI:30616"/>
        <dbReference type="ChEBI" id="CHEBI:43474"/>
        <dbReference type="ChEBI" id="CHEBI:58359"/>
        <dbReference type="ChEBI" id="CHEBI:60033"/>
        <dbReference type="ChEBI" id="CHEBI:62233"/>
        <dbReference type="ChEBI" id="CHEBI:456216"/>
        <dbReference type="EC" id="6.3.5.13"/>
    </reaction>
</comment>
<dbReference type="InterPro" id="IPR043703">
    <property type="entry name" value="Lipid_II_synth_MurT"/>
</dbReference>
<feature type="domain" description="Lipid II isoglutaminyl synthase (glutamine-hydrolyzing) subunit MurT C-terminal" evidence="4">
    <location>
        <begin position="315"/>
        <end position="424"/>
    </location>
</feature>
<evidence type="ECO:0000256" key="2">
    <source>
        <dbReference type="HAMAP-Rule" id="MF_02214"/>
    </source>
</evidence>
<dbReference type="RefSeq" id="WP_105303596.1">
    <property type="nucleotide sequence ID" value="NZ_JAQXPC010000027.1"/>
</dbReference>
<dbReference type="Pfam" id="PF08353">
    <property type="entry name" value="MurT_C"/>
    <property type="match status" value="1"/>
</dbReference>
<dbReference type="Gene3D" id="3.40.1190.10">
    <property type="entry name" value="Mur-like, catalytic domain"/>
    <property type="match status" value="1"/>
</dbReference>
<keyword evidence="2" id="KW-0133">Cell shape</keyword>